<dbReference type="Gene3D" id="1.10.10.10">
    <property type="entry name" value="Winged helix-like DNA-binding domain superfamily/Winged helix DNA-binding domain"/>
    <property type="match status" value="1"/>
</dbReference>
<accession>A0A158JXN2</accession>
<evidence type="ECO:0000256" key="4">
    <source>
        <dbReference type="SAM" id="MobiDB-lite"/>
    </source>
</evidence>
<evidence type="ECO:0000259" key="5">
    <source>
        <dbReference type="PROSITE" id="PS50949"/>
    </source>
</evidence>
<name>A0A158JXN2_9BURK</name>
<comment type="caution">
    <text evidence="6">The sequence shown here is derived from an EMBL/GenBank/DDBJ whole genome shotgun (WGS) entry which is preliminary data.</text>
</comment>
<protein>
    <submittedName>
        <fullName evidence="6">GntR family transcriptional regulator</fullName>
    </submittedName>
</protein>
<dbReference type="Proteomes" id="UP000055019">
    <property type="component" value="Unassembled WGS sequence"/>
</dbReference>
<evidence type="ECO:0000256" key="1">
    <source>
        <dbReference type="ARBA" id="ARBA00023015"/>
    </source>
</evidence>
<dbReference type="InterPro" id="IPR036388">
    <property type="entry name" value="WH-like_DNA-bd_sf"/>
</dbReference>
<dbReference type="RefSeq" id="WP_061148931.1">
    <property type="nucleotide sequence ID" value="NZ_FCOM02000021.1"/>
</dbReference>
<dbReference type="PROSITE" id="PS50949">
    <property type="entry name" value="HTH_GNTR"/>
    <property type="match status" value="1"/>
</dbReference>
<keyword evidence="3" id="KW-0804">Transcription</keyword>
<dbReference type="Pfam" id="PF00392">
    <property type="entry name" value="GntR"/>
    <property type="match status" value="1"/>
</dbReference>
<feature type="domain" description="HTH gntR-type" evidence="5">
    <location>
        <begin position="23"/>
        <end position="90"/>
    </location>
</feature>
<dbReference type="InterPro" id="IPR008920">
    <property type="entry name" value="TF_FadR/GntR_C"/>
</dbReference>
<dbReference type="GO" id="GO:0003700">
    <property type="term" value="F:DNA-binding transcription factor activity"/>
    <property type="evidence" value="ECO:0007669"/>
    <property type="project" value="InterPro"/>
</dbReference>
<evidence type="ECO:0000313" key="6">
    <source>
        <dbReference type="EMBL" id="SAL73495.1"/>
    </source>
</evidence>
<dbReference type="OrthoDB" id="7003764at2"/>
<evidence type="ECO:0000256" key="2">
    <source>
        <dbReference type="ARBA" id="ARBA00023125"/>
    </source>
</evidence>
<proteinExistence type="predicted"/>
<dbReference type="Gene3D" id="1.20.120.530">
    <property type="entry name" value="GntR ligand-binding domain-like"/>
    <property type="match status" value="1"/>
</dbReference>
<organism evidence="6 7">
    <name type="scientific">Caballeronia arvi</name>
    <dbReference type="NCBI Taxonomy" id="1777135"/>
    <lineage>
        <taxon>Bacteria</taxon>
        <taxon>Pseudomonadati</taxon>
        <taxon>Pseudomonadota</taxon>
        <taxon>Betaproteobacteria</taxon>
        <taxon>Burkholderiales</taxon>
        <taxon>Burkholderiaceae</taxon>
        <taxon>Caballeronia</taxon>
    </lineage>
</organism>
<evidence type="ECO:0000313" key="7">
    <source>
        <dbReference type="Proteomes" id="UP000055019"/>
    </source>
</evidence>
<dbReference type="SUPFAM" id="SSF48008">
    <property type="entry name" value="GntR ligand-binding domain-like"/>
    <property type="match status" value="1"/>
</dbReference>
<dbReference type="SUPFAM" id="SSF46785">
    <property type="entry name" value="Winged helix' DNA-binding domain"/>
    <property type="match status" value="1"/>
</dbReference>
<gene>
    <name evidence="6" type="ORF">AWB74_04498</name>
</gene>
<dbReference type="EMBL" id="FCOM02000021">
    <property type="protein sequence ID" value="SAL73495.1"/>
    <property type="molecule type" value="Genomic_DNA"/>
</dbReference>
<keyword evidence="7" id="KW-1185">Reference proteome</keyword>
<keyword evidence="1" id="KW-0805">Transcription regulation</keyword>
<dbReference type="InterPro" id="IPR011711">
    <property type="entry name" value="GntR_C"/>
</dbReference>
<dbReference type="PANTHER" id="PTHR43537">
    <property type="entry name" value="TRANSCRIPTIONAL REGULATOR, GNTR FAMILY"/>
    <property type="match status" value="1"/>
</dbReference>
<dbReference type="AlphaFoldDB" id="A0A158JXN2"/>
<dbReference type="GO" id="GO:0003677">
    <property type="term" value="F:DNA binding"/>
    <property type="evidence" value="ECO:0007669"/>
    <property type="project" value="UniProtKB-KW"/>
</dbReference>
<dbReference type="PANTHER" id="PTHR43537:SF39">
    <property type="entry name" value="HTH-TYPE TRANSCRIPTIONAL REGULATOR MCBR"/>
    <property type="match status" value="1"/>
</dbReference>
<dbReference type="SMART" id="SM00895">
    <property type="entry name" value="FCD"/>
    <property type="match status" value="1"/>
</dbReference>
<dbReference type="InterPro" id="IPR036390">
    <property type="entry name" value="WH_DNA-bd_sf"/>
</dbReference>
<sequence length="245" mass="27372">MANEPVTTNERNESGYEVPARGESLSEQVYRQLCAAVLSGSFAPEERISIRRLAEELHVSATPAREGVLRLISEGVLQATDRNAIIVPSRTVEEIEEIFVIRRGLEGTLAETAASRLTAADLEYLAETQAAFLKAKKAQDFKSVLKHNSEFHFRIYRSAGLPVHLKIVEGLWLRIGPTLRYMYPILNGGEDHGHHDDILESARVRDSEQLKAAIISDLSTSEIALHMYIRQTAAEARRRKARLTA</sequence>
<feature type="region of interest" description="Disordered" evidence="4">
    <location>
        <begin position="1"/>
        <end position="20"/>
    </location>
</feature>
<dbReference type="InterPro" id="IPR000524">
    <property type="entry name" value="Tscrpt_reg_HTH_GntR"/>
</dbReference>
<evidence type="ECO:0000256" key="3">
    <source>
        <dbReference type="ARBA" id="ARBA00023163"/>
    </source>
</evidence>
<dbReference type="Pfam" id="PF07729">
    <property type="entry name" value="FCD"/>
    <property type="match status" value="1"/>
</dbReference>
<dbReference type="SMART" id="SM00345">
    <property type="entry name" value="HTH_GNTR"/>
    <property type="match status" value="1"/>
</dbReference>
<keyword evidence="2" id="KW-0238">DNA-binding</keyword>
<reference evidence="6" key="1">
    <citation type="submission" date="2016-01" db="EMBL/GenBank/DDBJ databases">
        <authorList>
            <person name="Peeters C."/>
        </authorList>
    </citation>
    <scope>NUCLEOTIDE SEQUENCE [LARGE SCALE GENOMIC DNA]</scope>
    <source>
        <strain evidence="6">LMG 29317</strain>
    </source>
</reference>